<evidence type="ECO:0000313" key="2">
    <source>
        <dbReference type="EMBL" id="QHT35168.1"/>
    </source>
</evidence>
<feature type="compositionally biased region" description="Acidic residues" evidence="1">
    <location>
        <begin position="320"/>
        <end position="329"/>
    </location>
</feature>
<feature type="region of interest" description="Disordered" evidence="1">
    <location>
        <begin position="251"/>
        <end position="339"/>
    </location>
</feature>
<dbReference type="InterPro" id="IPR011009">
    <property type="entry name" value="Kinase-like_dom_sf"/>
</dbReference>
<evidence type="ECO:0000256" key="1">
    <source>
        <dbReference type="SAM" id="MobiDB-lite"/>
    </source>
</evidence>
<feature type="compositionally biased region" description="Acidic residues" evidence="1">
    <location>
        <begin position="260"/>
        <end position="311"/>
    </location>
</feature>
<dbReference type="PANTHER" id="PTHR48209:SF2">
    <property type="entry name" value="FI24008P1"/>
    <property type="match status" value="1"/>
</dbReference>
<proteinExistence type="predicted"/>
<dbReference type="PANTHER" id="PTHR48209">
    <property type="entry name" value="AGL056WP"/>
    <property type="match status" value="1"/>
</dbReference>
<sequence length="586" mass="67953">MLEFAKEFHPLNLEHLEKQFTPTSDDLKHDYNPFQLNSFQYYQPVIKLLFDIKEHNHNSIQLNHKHHMVDLTTVVDTLAGKQVNKPIFIKYSPLLDPIRYMIGRYDAESDDIRTLPSVDGCKFEKLNSTNNASYSDGFFCLLSSKLLELHGFKHSIDYYGSFSAVQKKFKMNIADDYEYLNNSNFFLDNVNKYFRINRHRVSSMMNQNSRDNREKLKITDADEMIPDALNLDDISYDLNEVSLDALEEVYTHETGNKENGEDDTDDDTDDDDEDDEDDEDDTDDDDEDEDEDDDDEDEDDDDDEDEDDDEEGGVRGVDTPADDDDDDDEGGVRGVDTPAEEETNIFAYIDNFPVQMICLEKCDGTLDDLFVDEEIDDETGASALFQVVMTLIAYQTAFNFTHNDLHTNNIMYVNTDVEFLYYKFNNVYYKVPTYGKIFKIIDFGRSIYKYKGKLFCSDSFATGGDAATQYNFEPYYNSKYPIIEPNYSFDLCRLGCSIFDFIIDGKPVTELQKTVYRWCLDDKKTSILYKRNGAERYPDFKLYKMIAKTVHDHTPQNQLSFPFFSQFATPVEVADCMNLDKIPSYV</sequence>
<protein>
    <recommendedName>
        <fullName evidence="3">Protein kinase domain-containing protein</fullName>
    </recommendedName>
</protein>
<organism evidence="2">
    <name type="scientific">viral metagenome</name>
    <dbReference type="NCBI Taxonomy" id="1070528"/>
    <lineage>
        <taxon>unclassified sequences</taxon>
        <taxon>metagenomes</taxon>
        <taxon>organismal metagenomes</taxon>
    </lineage>
</organism>
<dbReference type="SUPFAM" id="SSF56112">
    <property type="entry name" value="Protein kinase-like (PK-like)"/>
    <property type="match status" value="1"/>
</dbReference>
<dbReference type="Gene3D" id="1.10.510.10">
    <property type="entry name" value="Transferase(Phosphotransferase) domain 1"/>
    <property type="match status" value="1"/>
</dbReference>
<evidence type="ECO:0008006" key="3">
    <source>
        <dbReference type="Google" id="ProtNLM"/>
    </source>
</evidence>
<dbReference type="AlphaFoldDB" id="A0A6C0F198"/>
<dbReference type="EMBL" id="MN739014">
    <property type="protein sequence ID" value="QHT35168.1"/>
    <property type="molecule type" value="Genomic_DNA"/>
</dbReference>
<name>A0A6C0F198_9ZZZZ</name>
<reference evidence="2" key="1">
    <citation type="journal article" date="2020" name="Nature">
        <title>Giant virus diversity and host interactions through global metagenomics.</title>
        <authorList>
            <person name="Schulz F."/>
            <person name="Roux S."/>
            <person name="Paez-Espino D."/>
            <person name="Jungbluth S."/>
            <person name="Walsh D.A."/>
            <person name="Denef V.J."/>
            <person name="McMahon K.D."/>
            <person name="Konstantinidis K.T."/>
            <person name="Eloe-Fadrosh E.A."/>
            <person name="Kyrpides N.C."/>
            <person name="Woyke T."/>
        </authorList>
    </citation>
    <scope>NUCLEOTIDE SEQUENCE</scope>
    <source>
        <strain evidence="2">GVMAG-M-3300009180-1</strain>
    </source>
</reference>
<accession>A0A6C0F198</accession>